<evidence type="ECO:0000256" key="3">
    <source>
        <dbReference type="ARBA" id="ARBA00022989"/>
    </source>
</evidence>
<reference evidence="9" key="2">
    <citation type="submission" date="2025-09" db="UniProtKB">
        <authorList>
            <consortium name="Ensembl"/>
        </authorList>
    </citation>
    <scope>IDENTIFICATION</scope>
</reference>
<evidence type="ECO:0000256" key="1">
    <source>
        <dbReference type="ARBA" id="ARBA00004167"/>
    </source>
</evidence>
<dbReference type="AlphaFoldDB" id="A0A2K6RAD3"/>
<feature type="domain" description="Menorin-like" evidence="8">
    <location>
        <begin position="359"/>
        <end position="514"/>
    </location>
</feature>
<protein>
    <recommendedName>
        <fullName evidence="5">Protein FAM151A</fullName>
    </recommendedName>
</protein>
<dbReference type="OMA" id="PMRINTD"/>
<reference evidence="9" key="1">
    <citation type="submission" date="2025-08" db="UniProtKB">
        <authorList>
            <consortium name="Ensembl"/>
        </authorList>
    </citation>
    <scope>IDENTIFICATION</scope>
</reference>
<accession>A0A2K6RAD3</accession>
<sequence>MACREQLSKNRVKWGFAGITCVSVVVMAAIVLAIMLWRPGCELEACSPEADVLDYLLGLGQISRRDALEVTWYHAANSKEARTPALNSNTTVLEADVNVEGLGTADETGVPIMAHPLAIHSDNTLEQWLDGVPSSFQKGVKLDFKNIKAVGPSLDLLRQLTEGGKVWRPMRINTDILKGSDMPILTEVSATEFLALVQETYPKATLSPGWTTIYVPMFPNRTYTRAMVEKMHELVGVVPQRVTFPVLSSTVRRSWPHSNWLLSQSERYSLTLWQAASDPMSDNTAIHQVYYDIFEPFLLQFKQNKHNTGGSLIPLLQLFGGDATVTLPDTEGTILPVPTVCAPSGSILRLESCLQQLPAALRPSLALLACLSSLGRLHQPVWMGAKISHRSFSVPGHMAGRELLIAVAEVFPRVTVAPGWPEAALGSDYKKQLFTDMLELCQGLWQPVPFQMQARPLGHSTAGAVARLLASSPWATVTVEHGPARGDYASERTVLLGARAVDRTRIYYRLPQGYHKDLLADVGKN</sequence>
<dbReference type="GeneTree" id="ENSGT00530000063681"/>
<dbReference type="Proteomes" id="UP000233200">
    <property type="component" value="Unplaced"/>
</dbReference>
<evidence type="ECO:0000256" key="7">
    <source>
        <dbReference type="SAM" id="Phobius"/>
    </source>
</evidence>
<organism evidence="9 10">
    <name type="scientific">Rhinopithecus roxellana</name>
    <name type="common">Golden snub-nosed monkey</name>
    <name type="synonym">Pygathrix roxellana</name>
    <dbReference type="NCBI Taxonomy" id="61622"/>
    <lineage>
        <taxon>Eukaryota</taxon>
        <taxon>Metazoa</taxon>
        <taxon>Chordata</taxon>
        <taxon>Craniata</taxon>
        <taxon>Vertebrata</taxon>
        <taxon>Euteleostomi</taxon>
        <taxon>Mammalia</taxon>
        <taxon>Eutheria</taxon>
        <taxon>Euarchontoglires</taxon>
        <taxon>Primates</taxon>
        <taxon>Haplorrhini</taxon>
        <taxon>Catarrhini</taxon>
        <taxon>Cercopithecidae</taxon>
        <taxon>Colobinae</taxon>
        <taxon>Rhinopithecus</taxon>
    </lineage>
</organism>
<keyword evidence="10" id="KW-1185">Reference proteome</keyword>
<evidence type="ECO:0000256" key="2">
    <source>
        <dbReference type="ARBA" id="ARBA00022692"/>
    </source>
</evidence>
<name>A0A2K6RAD3_RHIRO</name>
<dbReference type="GO" id="GO:0005615">
    <property type="term" value="C:extracellular space"/>
    <property type="evidence" value="ECO:0007669"/>
    <property type="project" value="TreeGrafter"/>
</dbReference>
<dbReference type="Ensembl" id="ENSRROT00000062443.1">
    <property type="protein sequence ID" value="ENSRROP00000037971.1"/>
    <property type="gene ID" value="ENSRROG00000042393.1"/>
</dbReference>
<dbReference type="InterPro" id="IPR019356">
    <property type="entry name" value="Menorin_dom"/>
</dbReference>
<feature type="domain" description="Menorin-like" evidence="8">
    <location>
        <begin position="66"/>
        <end position="296"/>
    </location>
</feature>
<evidence type="ECO:0000256" key="4">
    <source>
        <dbReference type="ARBA" id="ARBA00023136"/>
    </source>
</evidence>
<keyword evidence="3 7" id="KW-1133">Transmembrane helix</keyword>
<dbReference type="PANTHER" id="PTHR21184:SF4">
    <property type="entry name" value="PROTEIN FAM151A"/>
    <property type="match status" value="1"/>
</dbReference>
<evidence type="ECO:0000313" key="10">
    <source>
        <dbReference type="Proteomes" id="UP000233200"/>
    </source>
</evidence>
<keyword evidence="4 7" id="KW-0472">Membrane</keyword>
<evidence type="ECO:0000256" key="5">
    <source>
        <dbReference type="ARBA" id="ARBA00044104"/>
    </source>
</evidence>
<evidence type="ECO:0000313" key="9">
    <source>
        <dbReference type="Ensembl" id="ENSRROP00000037971.1"/>
    </source>
</evidence>
<dbReference type="PANTHER" id="PTHR21184">
    <property type="entry name" value="MENORIN (DENDRITIC BRANCHING PROTEIN)"/>
    <property type="match status" value="1"/>
</dbReference>
<comment type="similarity">
    <text evidence="6">Belongs to the menorin family.</text>
</comment>
<dbReference type="Pfam" id="PF10223">
    <property type="entry name" value="Menorin_N"/>
    <property type="match status" value="2"/>
</dbReference>
<evidence type="ECO:0000259" key="8">
    <source>
        <dbReference type="Pfam" id="PF10223"/>
    </source>
</evidence>
<feature type="transmembrane region" description="Helical" evidence="7">
    <location>
        <begin position="12"/>
        <end position="37"/>
    </location>
</feature>
<proteinExistence type="inferred from homology"/>
<comment type="subcellular location">
    <subcellularLocation>
        <location evidence="1">Membrane</location>
        <topology evidence="1">Single-pass membrane protein</topology>
    </subcellularLocation>
</comment>
<keyword evidence="2 7" id="KW-0812">Transmembrane</keyword>
<evidence type="ECO:0000256" key="6">
    <source>
        <dbReference type="ARBA" id="ARBA00044953"/>
    </source>
</evidence>
<dbReference type="GO" id="GO:0016020">
    <property type="term" value="C:membrane"/>
    <property type="evidence" value="ECO:0007669"/>
    <property type="project" value="UniProtKB-SubCell"/>
</dbReference>